<evidence type="ECO:0000256" key="3">
    <source>
        <dbReference type="SAM" id="SignalP"/>
    </source>
</evidence>
<feature type="signal peptide" evidence="3">
    <location>
        <begin position="1"/>
        <end position="19"/>
    </location>
</feature>
<dbReference type="Gene3D" id="2.60.40.10">
    <property type="entry name" value="Immunoglobulins"/>
    <property type="match status" value="1"/>
</dbReference>
<dbReference type="AlphaFoldDB" id="A0A6P6NQW8"/>
<dbReference type="KEGG" id="caua:113086830"/>
<organism evidence="4 5">
    <name type="scientific">Carassius auratus</name>
    <name type="common">Goldfish</name>
    <dbReference type="NCBI Taxonomy" id="7957"/>
    <lineage>
        <taxon>Eukaryota</taxon>
        <taxon>Metazoa</taxon>
        <taxon>Chordata</taxon>
        <taxon>Craniata</taxon>
        <taxon>Vertebrata</taxon>
        <taxon>Euteleostomi</taxon>
        <taxon>Actinopterygii</taxon>
        <taxon>Neopterygii</taxon>
        <taxon>Teleostei</taxon>
        <taxon>Ostariophysi</taxon>
        <taxon>Cypriniformes</taxon>
        <taxon>Cyprinidae</taxon>
        <taxon>Cyprininae</taxon>
        <taxon>Carassius</taxon>
    </lineage>
</organism>
<evidence type="ECO:0000313" key="4">
    <source>
        <dbReference type="Proteomes" id="UP000515129"/>
    </source>
</evidence>
<dbReference type="OrthoDB" id="8741746at2759"/>
<name>A0A6P6NQW8_CARAU</name>
<dbReference type="PANTHER" id="PTHR21063:SF4">
    <property type="entry name" value="CD48 ANTIGEN-RELATED"/>
    <property type="match status" value="1"/>
</dbReference>
<sequence>MMGRYMLILFAFLVEGVFGAEVKSVKEGDPVILHSGVIKEPDDMMLWYFNNTRIALFNGDPKETCLYDGPDGRFKDRLMLDVKTASLIITNSRPEHTGRYEAEFKKGDNTTKLDREKLECKNTTIITKKGNLDKTIKSFSLTVSGSGLSSCEVAVIVGVVLLLVVGVGVGVVGVIYLHCRSPRNDEKKNKQVPENKSFFPNGKV</sequence>
<keyword evidence="2" id="KW-0812">Transmembrane</keyword>
<dbReference type="RefSeq" id="XP_026111292.1">
    <property type="nucleotide sequence ID" value="XM_026255507.1"/>
</dbReference>
<proteinExistence type="predicted"/>
<dbReference type="Proteomes" id="UP000515129">
    <property type="component" value="Unplaced"/>
</dbReference>
<dbReference type="PANTHER" id="PTHR21063">
    <property type="entry name" value="LFA-3"/>
    <property type="match status" value="1"/>
</dbReference>
<protein>
    <submittedName>
        <fullName evidence="5">Uncharacterized protein LOC113086830</fullName>
    </submittedName>
</protein>
<dbReference type="SUPFAM" id="SSF48726">
    <property type="entry name" value="Immunoglobulin"/>
    <property type="match status" value="1"/>
</dbReference>
<keyword evidence="4" id="KW-1185">Reference proteome</keyword>
<keyword evidence="2" id="KW-1133">Transmembrane helix</keyword>
<keyword evidence="3" id="KW-0732">Signal</keyword>
<keyword evidence="2" id="KW-0472">Membrane</keyword>
<accession>A0A6P6NQW8</accession>
<dbReference type="InterPro" id="IPR013783">
    <property type="entry name" value="Ig-like_fold"/>
</dbReference>
<feature type="chain" id="PRO_5027847967" evidence="3">
    <location>
        <begin position="20"/>
        <end position="204"/>
    </location>
</feature>
<dbReference type="InterPro" id="IPR036179">
    <property type="entry name" value="Ig-like_dom_sf"/>
</dbReference>
<evidence type="ECO:0000256" key="1">
    <source>
        <dbReference type="SAM" id="MobiDB-lite"/>
    </source>
</evidence>
<gene>
    <name evidence="5" type="primary">LOC113086830</name>
</gene>
<evidence type="ECO:0000256" key="2">
    <source>
        <dbReference type="SAM" id="Phobius"/>
    </source>
</evidence>
<feature type="transmembrane region" description="Helical" evidence="2">
    <location>
        <begin position="153"/>
        <end position="177"/>
    </location>
</feature>
<feature type="region of interest" description="Disordered" evidence="1">
    <location>
        <begin position="185"/>
        <end position="204"/>
    </location>
</feature>
<reference evidence="5" key="1">
    <citation type="submission" date="2025-08" db="UniProtKB">
        <authorList>
            <consortium name="RefSeq"/>
        </authorList>
    </citation>
    <scope>IDENTIFICATION</scope>
    <source>
        <strain evidence="5">Wakin</strain>
        <tissue evidence="5">Muscle</tissue>
    </source>
</reference>
<evidence type="ECO:0000313" key="5">
    <source>
        <dbReference type="RefSeq" id="XP_026111292.1"/>
    </source>
</evidence>
<dbReference type="GeneID" id="113086830"/>